<dbReference type="GO" id="GO:0005764">
    <property type="term" value="C:lysosome"/>
    <property type="evidence" value="ECO:0007669"/>
    <property type="project" value="UniProtKB-SubCell"/>
</dbReference>
<dbReference type="AlphaFoldDB" id="A0A8C7XZ55"/>
<dbReference type="FunFam" id="3.10.50.10:FF:000002">
    <property type="entry name" value="Chitinase domain-containing protein 1"/>
    <property type="match status" value="1"/>
</dbReference>
<dbReference type="InterPro" id="IPR029070">
    <property type="entry name" value="Chitinase_insertion_sf"/>
</dbReference>
<keyword evidence="5 8" id="KW-0732">Signal</keyword>
<dbReference type="Ensembl" id="ENSOSIT00000020865.1">
    <property type="protein sequence ID" value="ENSOSIP00000019753.1"/>
    <property type="gene ID" value="ENSOSIG00000010614.1"/>
</dbReference>
<comment type="subcellular location">
    <subcellularLocation>
        <location evidence="1">Lysosome</location>
    </subcellularLocation>
    <subcellularLocation>
        <location evidence="2">Secreted</location>
    </subcellularLocation>
</comment>
<accession>A0A8C7XZ55</accession>
<dbReference type="PROSITE" id="PS51910">
    <property type="entry name" value="GH18_2"/>
    <property type="match status" value="1"/>
</dbReference>
<evidence type="ECO:0000256" key="4">
    <source>
        <dbReference type="ARBA" id="ARBA00022525"/>
    </source>
</evidence>
<dbReference type="PANTHER" id="PTHR46066:SF2">
    <property type="entry name" value="CHITINASE DOMAIN-CONTAINING PROTEIN 1"/>
    <property type="match status" value="1"/>
</dbReference>
<dbReference type="GeneTree" id="ENSGT00390000012069"/>
<dbReference type="PANTHER" id="PTHR46066">
    <property type="entry name" value="CHITINASE DOMAIN-CONTAINING PROTEIN 1 FAMILY MEMBER"/>
    <property type="match status" value="1"/>
</dbReference>
<evidence type="ECO:0000256" key="6">
    <source>
        <dbReference type="ARBA" id="ARBA00023228"/>
    </source>
</evidence>
<reference evidence="10" key="1">
    <citation type="submission" date="2025-08" db="UniProtKB">
        <authorList>
            <consortium name="Ensembl"/>
        </authorList>
    </citation>
    <scope>IDENTIFICATION</scope>
</reference>
<comment type="similarity">
    <text evidence="3">Belongs to the glycosyl hydrolase 18 family.</text>
</comment>
<dbReference type="InterPro" id="IPR017853">
    <property type="entry name" value="GH"/>
</dbReference>
<feature type="chain" id="PRO_5034926451" description="Chitinase domain-containing protein 1" evidence="8">
    <location>
        <begin position="30"/>
        <end position="393"/>
    </location>
</feature>
<dbReference type="GO" id="GO:0012505">
    <property type="term" value="C:endomembrane system"/>
    <property type="evidence" value="ECO:0007669"/>
    <property type="project" value="TreeGrafter"/>
</dbReference>
<keyword evidence="11" id="KW-1185">Reference proteome</keyword>
<evidence type="ECO:0000313" key="10">
    <source>
        <dbReference type="Ensembl" id="ENSOSIP00000019753.1"/>
    </source>
</evidence>
<dbReference type="SUPFAM" id="SSF51445">
    <property type="entry name" value="(Trans)glycosidases"/>
    <property type="match status" value="1"/>
</dbReference>
<dbReference type="Gene3D" id="3.20.20.80">
    <property type="entry name" value="Glycosidases"/>
    <property type="match status" value="1"/>
</dbReference>
<dbReference type="CDD" id="cd02876">
    <property type="entry name" value="GH18_SI-CLP"/>
    <property type="match status" value="1"/>
</dbReference>
<dbReference type="Proteomes" id="UP000694383">
    <property type="component" value="Unplaced"/>
</dbReference>
<dbReference type="Gene3D" id="3.10.50.10">
    <property type="match status" value="1"/>
</dbReference>
<reference evidence="10" key="2">
    <citation type="submission" date="2025-09" db="UniProtKB">
        <authorList>
            <consortium name="Ensembl"/>
        </authorList>
    </citation>
    <scope>IDENTIFICATION</scope>
</reference>
<sequence length="393" mass="44466">MPISLLEMKTTLLLLHVIICCSLVGATLSKTDAKKSFKAEAENSPAELSVLERGLVVSDLLWKDIVKEEKRYCAHIKKTFQGPVLGYITPWNSHGYDIAKIFGSKLTSVSPVWLQLRRRGPETFEVTGLHDHDPGWVKAVRKSNKKVRMVPRLLFDGWSYQDYMGVLGSEDEIEELAGELVDVAKTEGFDGFTLELWSQLGGNKRKELVHLIKHICEILKAKRLDCILVIPPALTSTGEHGMFGRDEFEQLAPFVDGFSLMTYDYSSGARPGPSAPLPWVKDCVLQLAPSSEWRQKILLGLNLYGLDFASQGTEPILGTRYIEILREHRPKLLWDEYAAEHYFNYKRNNAVKHVVYYPSLKSINMRISLATELGTGISLWELGQGLDYFYDLL</sequence>
<evidence type="ECO:0000256" key="8">
    <source>
        <dbReference type="SAM" id="SignalP"/>
    </source>
</evidence>
<keyword evidence="4" id="KW-0964">Secreted</keyword>
<dbReference type="Pfam" id="PF00704">
    <property type="entry name" value="Glyco_hydro_18"/>
    <property type="match status" value="1"/>
</dbReference>
<protein>
    <recommendedName>
        <fullName evidence="7">Chitinase domain-containing protein 1</fullName>
    </recommendedName>
</protein>
<dbReference type="GO" id="GO:0070492">
    <property type="term" value="F:oligosaccharide binding"/>
    <property type="evidence" value="ECO:0007669"/>
    <property type="project" value="TreeGrafter"/>
</dbReference>
<evidence type="ECO:0000256" key="7">
    <source>
        <dbReference type="ARBA" id="ARBA00040976"/>
    </source>
</evidence>
<dbReference type="GO" id="GO:0005975">
    <property type="term" value="P:carbohydrate metabolic process"/>
    <property type="evidence" value="ECO:0007669"/>
    <property type="project" value="InterPro"/>
</dbReference>
<evidence type="ECO:0000313" key="11">
    <source>
        <dbReference type="Proteomes" id="UP000694383"/>
    </source>
</evidence>
<evidence type="ECO:0000256" key="2">
    <source>
        <dbReference type="ARBA" id="ARBA00004613"/>
    </source>
</evidence>
<evidence type="ECO:0000256" key="1">
    <source>
        <dbReference type="ARBA" id="ARBA00004371"/>
    </source>
</evidence>
<keyword evidence="6" id="KW-0458">Lysosome</keyword>
<dbReference type="InterPro" id="IPR001223">
    <property type="entry name" value="Glyco_hydro18_cat"/>
</dbReference>
<dbReference type="GO" id="GO:0005576">
    <property type="term" value="C:extracellular region"/>
    <property type="evidence" value="ECO:0007669"/>
    <property type="project" value="UniProtKB-SubCell"/>
</dbReference>
<evidence type="ECO:0000259" key="9">
    <source>
        <dbReference type="PROSITE" id="PS51910"/>
    </source>
</evidence>
<name>A0A8C7XZ55_9TELE</name>
<dbReference type="FunFam" id="3.20.20.80:FF:000028">
    <property type="entry name" value="Chitinase domain-containing protein 1"/>
    <property type="match status" value="1"/>
</dbReference>
<dbReference type="GO" id="GO:0008061">
    <property type="term" value="F:chitin binding"/>
    <property type="evidence" value="ECO:0007669"/>
    <property type="project" value="InterPro"/>
</dbReference>
<feature type="domain" description="GH18" evidence="9">
    <location>
        <begin position="82"/>
        <end position="393"/>
    </location>
</feature>
<dbReference type="SMART" id="SM00636">
    <property type="entry name" value="Glyco_18"/>
    <property type="match status" value="1"/>
</dbReference>
<feature type="signal peptide" evidence="8">
    <location>
        <begin position="1"/>
        <end position="29"/>
    </location>
</feature>
<dbReference type="InterPro" id="IPR011583">
    <property type="entry name" value="Chitinase_II/V-like_cat"/>
</dbReference>
<organism evidence="10 11">
    <name type="scientific">Oryzias sinensis</name>
    <name type="common">Chinese medaka</name>
    <dbReference type="NCBI Taxonomy" id="183150"/>
    <lineage>
        <taxon>Eukaryota</taxon>
        <taxon>Metazoa</taxon>
        <taxon>Chordata</taxon>
        <taxon>Craniata</taxon>
        <taxon>Vertebrata</taxon>
        <taxon>Euteleostomi</taxon>
        <taxon>Actinopterygii</taxon>
        <taxon>Neopterygii</taxon>
        <taxon>Teleostei</taxon>
        <taxon>Neoteleostei</taxon>
        <taxon>Acanthomorphata</taxon>
        <taxon>Ovalentaria</taxon>
        <taxon>Atherinomorphae</taxon>
        <taxon>Beloniformes</taxon>
        <taxon>Adrianichthyidae</taxon>
        <taxon>Oryziinae</taxon>
        <taxon>Oryzias</taxon>
    </lineage>
</organism>
<evidence type="ECO:0000256" key="3">
    <source>
        <dbReference type="ARBA" id="ARBA00009336"/>
    </source>
</evidence>
<evidence type="ECO:0000256" key="5">
    <source>
        <dbReference type="ARBA" id="ARBA00022729"/>
    </source>
</evidence>
<proteinExistence type="inferred from homology"/>